<reference evidence="1" key="1">
    <citation type="journal article" date="2015" name="Nature">
        <title>Complex archaea that bridge the gap between prokaryotes and eukaryotes.</title>
        <authorList>
            <person name="Spang A."/>
            <person name="Saw J.H."/>
            <person name="Jorgensen S.L."/>
            <person name="Zaremba-Niedzwiedzka K."/>
            <person name="Martijn J."/>
            <person name="Lind A.E."/>
            <person name="van Eijk R."/>
            <person name="Schleper C."/>
            <person name="Guy L."/>
            <person name="Ettema T.J."/>
        </authorList>
    </citation>
    <scope>NUCLEOTIDE SEQUENCE</scope>
</reference>
<comment type="caution">
    <text evidence="1">The sequence shown here is derived from an EMBL/GenBank/DDBJ whole genome shotgun (WGS) entry which is preliminary data.</text>
</comment>
<proteinExistence type="predicted"/>
<dbReference type="EMBL" id="LAZR01058985">
    <property type="protein sequence ID" value="KKK68749.1"/>
    <property type="molecule type" value="Genomic_DNA"/>
</dbReference>
<protein>
    <submittedName>
        <fullName evidence="1">Uncharacterized protein</fullName>
    </submittedName>
</protein>
<feature type="non-terminal residue" evidence="1">
    <location>
        <position position="377"/>
    </location>
</feature>
<sequence>IIELYEKKIAPLVYEIIMEQIIFYLVDDRAIPILLNFRKKGLITIDFIIELRDLKNSLENSPEKLEKLKRYIRIRDKIIIKFCENKEKIESLEDLDNSQSKIQLMYLIYKIIDFFDIQYFFNFSHLKEYLKNHFEDCMESIPLISLKNPDLCYCALYLANQLDININEEKVKEYLLNVYEDQVEEFEFPIIEATNQLFFFLKSTSLTKLWLTNEQINEIVKYEPKFFESQHLEEVETSQLAIILTTFAFLELFNKVDENSIKTIYEEIEKRITPEGIKQNINGFYSSEATFYVLFSNYVNQNLDKLKSSNILDNIVSKIYRNLEFLDFSKDMNMDLLTELFYSVESLRLFNCIKLKENIIHLVKYLFPEEIENKILN</sequence>
<name>A0A0F8ZQR3_9ZZZZ</name>
<accession>A0A0F8ZQR3</accession>
<feature type="non-terminal residue" evidence="1">
    <location>
        <position position="1"/>
    </location>
</feature>
<evidence type="ECO:0000313" key="1">
    <source>
        <dbReference type="EMBL" id="KKK68749.1"/>
    </source>
</evidence>
<dbReference type="AlphaFoldDB" id="A0A0F8ZQR3"/>
<gene>
    <name evidence="1" type="ORF">LCGC14_2940930</name>
</gene>
<organism evidence="1">
    <name type="scientific">marine sediment metagenome</name>
    <dbReference type="NCBI Taxonomy" id="412755"/>
    <lineage>
        <taxon>unclassified sequences</taxon>
        <taxon>metagenomes</taxon>
        <taxon>ecological metagenomes</taxon>
    </lineage>
</organism>